<dbReference type="Proteomes" id="UP001218188">
    <property type="component" value="Unassembled WGS sequence"/>
</dbReference>
<dbReference type="InterPro" id="IPR046341">
    <property type="entry name" value="SET_dom_sf"/>
</dbReference>
<accession>A0AAD6T3H7</accession>
<dbReference type="Gene3D" id="2.170.270.10">
    <property type="entry name" value="SET domain"/>
    <property type="match status" value="1"/>
</dbReference>
<evidence type="ECO:0000313" key="1">
    <source>
        <dbReference type="EMBL" id="KAJ7039049.1"/>
    </source>
</evidence>
<organism evidence="1 2">
    <name type="scientific">Mycena alexandri</name>
    <dbReference type="NCBI Taxonomy" id="1745969"/>
    <lineage>
        <taxon>Eukaryota</taxon>
        <taxon>Fungi</taxon>
        <taxon>Dikarya</taxon>
        <taxon>Basidiomycota</taxon>
        <taxon>Agaricomycotina</taxon>
        <taxon>Agaricomycetes</taxon>
        <taxon>Agaricomycetidae</taxon>
        <taxon>Agaricales</taxon>
        <taxon>Marasmiineae</taxon>
        <taxon>Mycenaceae</taxon>
        <taxon>Mycena</taxon>
    </lineage>
</organism>
<dbReference type="AlphaFoldDB" id="A0AAD6T3H7"/>
<gene>
    <name evidence="1" type="ORF">C8F04DRAFT_316080</name>
</gene>
<dbReference type="EMBL" id="JARJCM010000028">
    <property type="protein sequence ID" value="KAJ7039049.1"/>
    <property type="molecule type" value="Genomic_DNA"/>
</dbReference>
<name>A0AAD6T3H7_9AGAR</name>
<keyword evidence="2" id="KW-1185">Reference proteome</keyword>
<proteinExistence type="predicted"/>
<protein>
    <recommendedName>
        <fullName evidence="3">SET domain-containing protein</fullName>
    </recommendedName>
</protein>
<reference evidence="1" key="1">
    <citation type="submission" date="2023-03" db="EMBL/GenBank/DDBJ databases">
        <title>Massive genome expansion in bonnet fungi (Mycena s.s.) driven by repeated elements and novel gene families across ecological guilds.</title>
        <authorList>
            <consortium name="Lawrence Berkeley National Laboratory"/>
            <person name="Harder C.B."/>
            <person name="Miyauchi S."/>
            <person name="Viragh M."/>
            <person name="Kuo A."/>
            <person name="Thoen E."/>
            <person name="Andreopoulos B."/>
            <person name="Lu D."/>
            <person name="Skrede I."/>
            <person name="Drula E."/>
            <person name="Henrissat B."/>
            <person name="Morin E."/>
            <person name="Kohler A."/>
            <person name="Barry K."/>
            <person name="LaButti K."/>
            <person name="Morin E."/>
            <person name="Salamov A."/>
            <person name="Lipzen A."/>
            <person name="Mereny Z."/>
            <person name="Hegedus B."/>
            <person name="Baldrian P."/>
            <person name="Stursova M."/>
            <person name="Weitz H."/>
            <person name="Taylor A."/>
            <person name="Grigoriev I.V."/>
            <person name="Nagy L.G."/>
            <person name="Martin F."/>
            <person name="Kauserud H."/>
        </authorList>
    </citation>
    <scope>NUCLEOTIDE SEQUENCE</scope>
    <source>
        <strain evidence="1">CBHHK200</strain>
    </source>
</reference>
<comment type="caution">
    <text evidence="1">The sequence shown here is derived from an EMBL/GenBank/DDBJ whole genome shotgun (WGS) entry which is preliminary data.</text>
</comment>
<evidence type="ECO:0008006" key="3">
    <source>
        <dbReference type="Google" id="ProtNLM"/>
    </source>
</evidence>
<dbReference type="SUPFAM" id="SSF82199">
    <property type="entry name" value="SET domain"/>
    <property type="match status" value="1"/>
</dbReference>
<evidence type="ECO:0000313" key="2">
    <source>
        <dbReference type="Proteomes" id="UP001218188"/>
    </source>
</evidence>
<sequence>MRRSTFSAPWTACSLRTGPRPCSWPTVTRKEDGSGPLLGISRTDGLGIISLRPGVENNESCGRYTAVLKFISRLNHRYAWLSLYSSQRADIFALAAHQTPSLSSTNSRQLFAVRDIPAGEELTFRYVDVMSTAAQRNEKLKPYDFVCTCTA</sequence>